<gene>
    <name evidence="2" type="ORF">METZ01_LOCUS39465</name>
</gene>
<keyword evidence="1" id="KW-0472">Membrane</keyword>
<evidence type="ECO:0000313" key="2">
    <source>
        <dbReference type="EMBL" id="SUZ86611.1"/>
    </source>
</evidence>
<dbReference type="AlphaFoldDB" id="A0A381R4C2"/>
<feature type="transmembrane region" description="Helical" evidence="1">
    <location>
        <begin position="45"/>
        <end position="63"/>
    </location>
</feature>
<accession>A0A381R4C2</accession>
<dbReference type="EMBL" id="UINC01001691">
    <property type="protein sequence ID" value="SUZ86611.1"/>
    <property type="molecule type" value="Genomic_DNA"/>
</dbReference>
<evidence type="ECO:0000256" key="1">
    <source>
        <dbReference type="SAM" id="Phobius"/>
    </source>
</evidence>
<sequence>MSESKVRPDRSKRKEVASLIKLFGFAPTQCVVSVLPRTRAWRVGGAVRILVLFSVIASFAIFIPPHGVWTIGALTGGFILARRRWLERFTLHSVKGSCPKCEITLSVKSGPLRYPHPIACDGCHHTGSLELPYLELSETNRE</sequence>
<name>A0A381R4C2_9ZZZZ</name>
<keyword evidence="1" id="KW-0812">Transmembrane</keyword>
<protein>
    <submittedName>
        <fullName evidence="2">Uncharacterized protein</fullName>
    </submittedName>
</protein>
<proteinExistence type="predicted"/>
<reference evidence="2" key="1">
    <citation type="submission" date="2018-05" db="EMBL/GenBank/DDBJ databases">
        <authorList>
            <person name="Lanie J.A."/>
            <person name="Ng W.-L."/>
            <person name="Kazmierczak K.M."/>
            <person name="Andrzejewski T.M."/>
            <person name="Davidsen T.M."/>
            <person name="Wayne K.J."/>
            <person name="Tettelin H."/>
            <person name="Glass J.I."/>
            <person name="Rusch D."/>
            <person name="Podicherti R."/>
            <person name="Tsui H.-C.T."/>
            <person name="Winkler M.E."/>
        </authorList>
    </citation>
    <scope>NUCLEOTIDE SEQUENCE</scope>
</reference>
<keyword evidence="1" id="KW-1133">Transmembrane helix</keyword>
<organism evidence="2">
    <name type="scientific">marine metagenome</name>
    <dbReference type="NCBI Taxonomy" id="408172"/>
    <lineage>
        <taxon>unclassified sequences</taxon>
        <taxon>metagenomes</taxon>
        <taxon>ecological metagenomes</taxon>
    </lineage>
</organism>